<dbReference type="InterPro" id="IPR051907">
    <property type="entry name" value="DoxX-like_oxidoreductase"/>
</dbReference>
<dbReference type="EMBL" id="JRWG01000001">
    <property type="protein sequence ID" value="KXO01331.1"/>
    <property type="molecule type" value="Genomic_DNA"/>
</dbReference>
<evidence type="ECO:0000313" key="9">
    <source>
        <dbReference type="Proteomes" id="UP000070138"/>
    </source>
</evidence>
<dbReference type="AlphaFoldDB" id="A0A137RME0"/>
<dbReference type="InterPro" id="IPR032808">
    <property type="entry name" value="DoxX"/>
</dbReference>
<evidence type="ECO:0000256" key="4">
    <source>
        <dbReference type="ARBA" id="ARBA00022692"/>
    </source>
</evidence>
<keyword evidence="4 7" id="KW-0812">Transmembrane</keyword>
<keyword evidence="3" id="KW-1003">Cell membrane</keyword>
<comment type="caution">
    <text evidence="8">The sequence shown here is derived from an EMBL/GenBank/DDBJ whole genome shotgun (WGS) entry which is preliminary data.</text>
</comment>
<accession>A0A137RME0</accession>
<evidence type="ECO:0000256" key="6">
    <source>
        <dbReference type="ARBA" id="ARBA00023136"/>
    </source>
</evidence>
<proteinExistence type="inferred from homology"/>
<comment type="subcellular location">
    <subcellularLocation>
        <location evidence="1">Cell membrane</location>
        <topology evidence="1">Multi-pass membrane protein</topology>
    </subcellularLocation>
</comment>
<dbReference type="Proteomes" id="UP000070138">
    <property type="component" value="Unassembled WGS sequence"/>
</dbReference>
<dbReference type="OrthoDB" id="9813193at2"/>
<name>A0A137RME0_9FLAO</name>
<evidence type="ECO:0000256" key="1">
    <source>
        <dbReference type="ARBA" id="ARBA00004651"/>
    </source>
</evidence>
<evidence type="ECO:0000256" key="2">
    <source>
        <dbReference type="ARBA" id="ARBA00006679"/>
    </source>
</evidence>
<keyword evidence="6 7" id="KW-0472">Membrane</keyword>
<dbReference type="RefSeq" id="WP_062619579.1">
    <property type="nucleotide sequence ID" value="NZ_JRWG01000001.1"/>
</dbReference>
<feature type="transmembrane region" description="Helical" evidence="7">
    <location>
        <begin position="77"/>
        <end position="96"/>
    </location>
</feature>
<dbReference type="GO" id="GO:0005886">
    <property type="term" value="C:plasma membrane"/>
    <property type="evidence" value="ECO:0007669"/>
    <property type="project" value="UniProtKB-SubCell"/>
</dbReference>
<dbReference type="PANTHER" id="PTHR33452:SF1">
    <property type="entry name" value="INNER MEMBRANE PROTEIN YPHA-RELATED"/>
    <property type="match status" value="1"/>
</dbReference>
<evidence type="ECO:0000256" key="5">
    <source>
        <dbReference type="ARBA" id="ARBA00022989"/>
    </source>
</evidence>
<reference evidence="8 9" key="2">
    <citation type="journal article" date="2016" name="Int. J. Syst. Evol. Microbiol.">
        <title>Vitellibacter aquimaris sp. nov., a marine bacterium isolated from seawater.</title>
        <authorList>
            <person name="Thevarajoo S."/>
            <person name="Selvaratnam C."/>
            <person name="Goh K.M."/>
            <person name="Hong K.W."/>
            <person name="Chan X.Y."/>
            <person name="Chan K.G."/>
            <person name="Chong C.S."/>
        </authorList>
    </citation>
    <scope>NUCLEOTIDE SEQUENCE [LARGE SCALE GENOMIC DNA]</scope>
    <source>
        <strain evidence="8 9">D-24</strain>
    </source>
</reference>
<dbReference type="STRING" id="1548749.LS48_02410"/>
<feature type="transmembrane region" description="Helical" evidence="7">
    <location>
        <begin position="12"/>
        <end position="31"/>
    </location>
</feature>
<reference evidence="9" key="1">
    <citation type="submission" date="2014-10" db="EMBL/GenBank/DDBJ databases">
        <title>Genome sequencing of Vitellibacter sp. D-24.</title>
        <authorList>
            <person name="Thevarajoo S."/>
            <person name="Selvaratnam C."/>
            <person name="Goh K.M."/>
            <person name="Chong C.S."/>
        </authorList>
    </citation>
    <scope>NUCLEOTIDE SEQUENCE [LARGE SCALE GENOMIC DNA]</scope>
    <source>
        <strain evidence="9">D-24</strain>
    </source>
</reference>
<protein>
    <submittedName>
        <fullName evidence="8">DoxX family protein</fullName>
    </submittedName>
</protein>
<comment type="similarity">
    <text evidence="2">Belongs to the DoxX family.</text>
</comment>
<feature type="transmembrane region" description="Helical" evidence="7">
    <location>
        <begin position="102"/>
        <end position="122"/>
    </location>
</feature>
<evidence type="ECO:0000256" key="7">
    <source>
        <dbReference type="SAM" id="Phobius"/>
    </source>
</evidence>
<feature type="transmembrane region" description="Helical" evidence="7">
    <location>
        <begin position="51"/>
        <end position="70"/>
    </location>
</feature>
<dbReference type="Pfam" id="PF07681">
    <property type="entry name" value="DoxX"/>
    <property type="match status" value="1"/>
</dbReference>
<keyword evidence="9" id="KW-1185">Reference proteome</keyword>
<evidence type="ECO:0000256" key="3">
    <source>
        <dbReference type="ARBA" id="ARBA00022475"/>
    </source>
</evidence>
<dbReference type="PATRIC" id="fig|1548749.3.peg.517"/>
<keyword evidence="5 7" id="KW-1133">Transmembrane helix</keyword>
<gene>
    <name evidence="8" type="ORF">LS48_02410</name>
</gene>
<dbReference type="PANTHER" id="PTHR33452">
    <property type="entry name" value="OXIDOREDUCTASE CATD-RELATED"/>
    <property type="match status" value="1"/>
</dbReference>
<organism evidence="8 9">
    <name type="scientific">Aequorivita aquimaris</name>
    <dbReference type="NCBI Taxonomy" id="1548749"/>
    <lineage>
        <taxon>Bacteria</taxon>
        <taxon>Pseudomonadati</taxon>
        <taxon>Bacteroidota</taxon>
        <taxon>Flavobacteriia</taxon>
        <taxon>Flavobacteriales</taxon>
        <taxon>Flavobacteriaceae</taxon>
        <taxon>Aequorivita</taxon>
    </lineage>
</organism>
<evidence type="ECO:0000313" key="8">
    <source>
        <dbReference type="EMBL" id="KXO01331.1"/>
    </source>
</evidence>
<sequence length="125" mass="13313">MNNSTNYNLGLLLLRVGFGGMMLTHGIPKLLKMLSGDFSFGDPIGIGETATLILAVLCEVFFPILVIIGFKTRLSAIPVIITMAVAAFVVHAADPFGIKEKAILYLIGFIAIALLGAGKYSVDKK</sequence>